<sequence length="143" mass="15786">MEALSDALMPRTIRCICGNQVNPVRSANMPSKTSVVSPVLFHEITLTQYSIFLNCGVDGDSGDVGGGGSRASGSCEDNAYFVGFRWEEMEMQRSWQHKVCGVVEEAERTIVMYGVIVPGFFRSTELIKADDRCRRVAKISVVK</sequence>
<evidence type="ECO:0000313" key="2">
    <source>
        <dbReference type="Proteomes" id="UP001162480"/>
    </source>
</evidence>
<dbReference type="AlphaFoldDB" id="A0AA36AYM1"/>
<gene>
    <name evidence="1" type="ORF">OCTVUL_1B014040</name>
</gene>
<dbReference type="EMBL" id="OX597819">
    <property type="protein sequence ID" value="CAI9724695.1"/>
    <property type="molecule type" value="Genomic_DNA"/>
</dbReference>
<keyword evidence="2" id="KW-1185">Reference proteome</keyword>
<evidence type="ECO:0000313" key="1">
    <source>
        <dbReference type="EMBL" id="CAI9724695.1"/>
    </source>
</evidence>
<name>A0AA36AYM1_OCTVU</name>
<reference evidence="1" key="1">
    <citation type="submission" date="2023-08" db="EMBL/GenBank/DDBJ databases">
        <authorList>
            <person name="Alioto T."/>
            <person name="Alioto T."/>
            <person name="Gomez Garrido J."/>
        </authorList>
    </citation>
    <scope>NUCLEOTIDE SEQUENCE</scope>
</reference>
<proteinExistence type="predicted"/>
<dbReference type="Proteomes" id="UP001162480">
    <property type="component" value="Chromosome 6"/>
</dbReference>
<organism evidence="1 2">
    <name type="scientific">Octopus vulgaris</name>
    <name type="common">Common octopus</name>
    <dbReference type="NCBI Taxonomy" id="6645"/>
    <lineage>
        <taxon>Eukaryota</taxon>
        <taxon>Metazoa</taxon>
        <taxon>Spiralia</taxon>
        <taxon>Lophotrochozoa</taxon>
        <taxon>Mollusca</taxon>
        <taxon>Cephalopoda</taxon>
        <taxon>Coleoidea</taxon>
        <taxon>Octopodiformes</taxon>
        <taxon>Octopoda</taxon>
        <taxon>Incirrata</taxon>
        <taxon>Octopodidae</taxon>
        <taxon>Octopus</taxon>
    </lineage>
</organism>
<accession>A0AA36AYM1</accession>
<protein>
    <submittedName>
        <fullName evidence="1">Uncharacterized protein</fullName>
    </submittedName>
</protein>